<name>A0ABW2ARM6_9MICO</name>
<dbReference type="InterPro" id="IPR036615">
    <property type="entry name" value="Mur_ligase_C_dom_sf"/>
</dbReference>
<evidence type="ECO:0000259" key="11">
    <source>
        <dbReference type="Pfam" id="PF02875"/>
    </source>
</evidence>
<dbReference type="PROSITE" id="PS01011">
    <property type="entry name" value="FOLYLPOLYGLU_SYNT_1"/>
    <property type="match status" value="1"/>
</dbReference>
<evidence type="ECO:0000256" key="5">
    <source>
        <dbReference type="ARBA" id="ARBA00022741"/>
    </source>
</evidence>
<evidence type="ECO:0000313" key="14">
    <source>
        <dbReference type="Proteomes" id="UP001596356"/>
    </source>
</evidence>
<dbReference type="InterPro" id="IPR018109">
    <property type="entry name" value="Folylpolyglutamate_synth_CS"/>
</dbReference>
<evidence type="ECO:0000256" key="9">
    <source>
        <dbReference type="ARBA" id="ARBA00047493"/>
    </source>
</evidence>
<evidence type="ECO:0000313" key="13">
    <source>
        <dbReference type="EMBL" id="MFC6713346.1"/>
    </source>
</evidence>
<accession>A0ABW2ARM6</accession>
<dbReference type="GO" id="GO:0016874">
    <property type="term" value="F:ligase activity"/>
    <property type="evidence" value="ECO:0007669"/>
    <property type="project" value="UniProtKB-KW"/>
</dbReference>
<dbReference type="PIRSF" id="PIRSF001563">
    <property type="entry name" value="Folylpolyglu_synth"/>
    <property type="match status" value="1"/>
</dbReference>
<dbReference type="Gene3D" id="3.90.190.20">
    <property type="entry name" value="Mur ligase, C-terminal domain"/>
    <property type="match status" value="1"/>
</dbReference>
<keyword evidence="6 10" id="KW-0067">ATP-binding</keyword>
<evidence type="ECO:0000256" key="7">
    <source>
        <dbReference type="ARBA" id="ARBA00022842"/>
    </source>
</evidence>
<evidence type="ECO:0000256" key="10">
    <source>
        <dbReference type="PIRNR" id="PIRNR001563"/>
    </source>
</evidence>
<evidence type="ECO:0000259" key="12">
    <source>
        <dbReference type="Pfam" id="PF08245"/>
    </source>
</evidence>
<dbReference type="Gene3D" id="3.40.1190.10">
    <property type="entry name" value="Mur-like, catalytic domain"/>
    <property type="match status" value="1"/>
</dbReference>
<dbReference type="InterPro" id="IPR001645">
    <property type="entry name" value="Folylpolyglutamate_synth"/>
</dbReference>
<dbReference type="Proteomes" id="UP001596356">
    <property type="component" value="Unassembled WGS sequence"/>
</dbReference>
<dbReference type="SUPFAM" id="SSF53623">
    <property type="entry name" value="MurD-like peptide ligases, catalytic domain"/>
    <property type="match status" value="1"/>
</dbReference>
<protein>
    <recommendedName>
        <fullName evidence="2">tetrahydrofolate synthase</fullName>
        <ecNumber evidence="2">6.3.2.17</ecNumber>
    </recommendedName>
    <alternativeName>
        <fullName evidence="8">Tetrahydrofolylpolyglutamate synthase</fullName>
    </alternativeName>
</protein>
<proteinExistence type="inferred from homology"/>
<keyword evidence="5 10" id="KW-0547">Nucleotide-binding</keyword>
<dbReference type="NCBIfam" id="TIGR01499">
    <property type="entry name" value="folC"/>
    <property type="match status" value="1"/>
</dbReference>
<dbReference type="EMBL" id="JBHSWJ010000002">
    <property type="protein sequence ID" value="MFC6713346.1"/>
    <property type="molecule type" value="Genomic_DNA"/>
</dbReference>
<dbReference type="EC" id="6.3.2.17" evidence="2"/>
<dbReference type="Pfam" id="PF08245">
    <property type="entry name" value="Mur_ligase_M"/>
    <property type="match status" value="1"/>
</dbReference>
<feature type="domain" description="Mur ligase central" evidence="12">
    <location>
        <begin position="65"/>
        <end position="295"/>
    </location>
</feature>
<dbReference type="PANTHER" id="PTHR11136">
    <property type="entry name" value="FOLYLPOLYGLUTAMATE SYNTHASE-RELATED"/>
    <property type="match status" value="1"/>
</dbReference>
<evidence type="ECO:0000256" key="2">
    <source>
        <dbReference type="ARBA" id="ARBA00013025"/>
    </source>
</evidence>
<evidence type="ECO:0000256" key="6">
    <source>
        <dbReference type="ARBA" id="ARBA00022840"/>
    </source>
</evidence>
<dbReference type="PANTHER" id="PTHR11136:SF0">
    <property type="entry name" value="DIHYDROFOLATE SYNTHETASE-RELATED"/>
    <property type="match status" value="1"/>
</dbReference>
<evidence type="ECO:0000256" key="8">
    <source>
        <dbReference type="ARBA" id="ARBA00030592"/>
    </source>
</evidence>
<dbReference type="RefSeq" id="WP_377821022.1">
    <property type="nucleotide sequence ID" value="NZ_JBHSWJ010000002.1"/>
</dbReference>
<evidence type="ECO:0000256" key="1">
    <source>
        <dbReference type="ARBA" id="ARBA00008276"/>
    </source>
</evidence>
<dbReference type="InterPro" id="IPR036565">
    <property type="entry name" value="Mur-like_cat_sf"/>
</dbReference>
<dbReference type="InterPro" id="IPR004101">
    <property type="entry name" value="Mur_ligase_C"/>
</dbReference>
<comment type="catalytic activity">
    <reaction evidence="9">
        <text>(6S)-5,6,7,8-tetrahydrofolyl-(gamma-L-Glu)(n) + L-glutamate + ATP = (6S)-5,6,7,8-tetrahydrofolyl-(gamma-L-Glu)(n+1) + ADP + phosphate + H(+)</text>
        <dbReference type="Rhea" id="RHEA:10580"/>
        <dbReference type="Rhea" id="RHEA-COMP:14738"/>
        <dbReference type="Rhea" id="RHEA-COMP:14740"/>
        <dbReference type="ChEBI" id="CHEBI:15378"/>
        <dbReference type="ChEBI" id="CHEBI:29985"/>
        <dbReference type="ChEBI" id="CHEBI:30616"/>
        <dbReference type="ChEBI" id="CHEBI:43474"/>
        <dbReference type="ChEBI" id="CHEBI:141005"/>
        <dbReference type="ChEBI" id="CHEBI:456216"/>
        <dbReference type="EC" id="6.3.2.17"/>
    </reaction>
</comment>
<gene>
    <name evidence="13" type="ORF">ACFQBT_05610</name>
</gene>
<dbReference type="SUPFAM" id="SSF53244">
    <property type="entry name" value="MurD-like peptide ligases, peptide-binding domain"/>
    <property type="match status" value="1"/>
</dbReference>
<evidence type="ECO:0000256" key="3">
    <source>
        <dbReference type="ARBA" id="ARBA00022598"/>
    </source>
</evidence>
<dbReference type="InterPro" id="IPR013221">
    <property type="entry name" value="Mur_ligase_cen"/>
</dbReference>
<keyword evidence="3 10" id="KW-0436">Ligase</keyword>
<dbReference type="Pfam" id="PF02875">
    <property type="entry name" value="Mur_ligase_C"/>
    <property type="match status" value="1"/>
</dbReference>
<organism evidence="13 14">
    <name type="scientific">Branchiibius cervicis</name>
    <dbReference type="NCBI Taxonomy" id="908252"/>
    <lineage>
        <taxon>Bacteria</taxon>
        <taxon>Bacillati</taxon>
        <taxon>Actinomycetota</taxon>
        <taxon>Actinomycetes</taxon>
        <taxon>Micrococcales</taxon>
        <taxon>Dermacoccaceae</taxon>
        <taxon>Branchiibius</taxon>
    </lineage>
</organism>
<keyword evidence="7" id="KW-0460">Magnesium</keyword>
<evidence type="ECO:0000256" key="4">
    <source>
        <dbReference type="ARBA" id="ARBA00022723"/>
    </source>
</evidence>
<feature type="domain" description="Mur ligase C-terminal" evidence="11">
    <location>
        <begin position="322"/>
        <end position="446"/>
    </location>
</feature>
<comment type="similarity">
    <text evidence="1 10">Belongs to the folylpolyglutamate synthase family.</text>
</comment>
<keyword evidence="4" id="KW-0479">Metal-binding</keyword>
<keyword evidence="14" id="KW-1185">Reference proteome</keyword>
<comment type="caution">
    <text evidence="13">The sequence shown here is derived from an EMBL/GenBank/DDBJ whole genome shotgun (WGS) entry which is preliminary data.</text>
</comment>
<reference evidence="14" key="1">
    <citation type="journal article" date="2019" name="Int. J. Syst. Evol. Microbiol.">
        <title>The Global Catalogue of Microorganisms (GCM) 10K type strain sequencing project: providing services to taxonomists for standard genome sequencing and annotation.</title>
        <authorList>
            <consortium name="The Broad Institute Genomics Platform"/>
            <consortium name="The Broad Institute Genome Sequencing Center for Infectious Disease"/>
            <person name="Wu L."/>
            <person name="Ma J."/>
        </authorList>
    </citation>
    <scope>NUCLEOTIDE SEQUENCE [LARGE SCALE GENOMIC DNA]</scope>
    <source>
        <strain evidence="14">NBRC 106593</strain>
    </source>
</reference>
<sequence>MSGAPDAARREAERKLELRKRLAEIERDLNSRAPENMPEPSLERVRQVMELLGDPQNAYPVIHLTGTNGKTTTTRVIERILREIGLNTGRMTSPHLHDVRERIAFNGQPIEPERFVATYDDVLPYVHIVDERSVAEGGPRTTYFELLVIIAYAAFADAPVDVAVVEVGLGGLWDATNVADGKVAVVTPISLDHTRLLGDTVEEIATEKRAIIKPGALAVIGRQLPEVDEVIREHVVEVEATMLREDEAFAVTERDQAIGGQQITVQGLAAVYPDLFVPLFGDYQAHNVATAIAAVEAFIGGGEQPLDLELLQSALAQVTSPGRLEIVRRSPTVLVDAAHNAGGAIALAEALTDSFAFTHLVGVLAVLADKDAESMLTTLEPVLDEVVVTRNSSPRSLSAQSLGELAVEIFGEDRVRIEPVLVDALDRAAALADDAGVGAGVIATGSIMTAADVRALLGKSDET</sequence>